<name>A0AAN8T9H7_SOLBU</name>
<organism evidence="1 2">
    <name type="scientific">Solanum bulbocastanum</name>
    <name type="common">Wild potato</name>
    <dbReference type="NCBI Taxonomy" id="147425"/>
    <lineage>
        <taxon>Eukaryota</taxon>
        <taxon>Viridiplantae</taxon>
        <taxon>Streptophyta</taxon>
        <taxon>Embryophyta</taxon>
        <taxon>Tracheophyta</taxon>
        <taxon>Spermatophyta</taxon>
        <taxon>Magnoliopsida</taxon>
        <taxon>eudicotyledons</taxon>
        <taxon>Gunneridae</taxon>
        <taxon>Pentapetalae</taxon>
        <taxon>asterids</taxon>
        <taxon>lamiids</taxon>
        <taxon>Solanales</taxon>
        <taxon>Solanaceae</taxon>
        <taxon>Solanoideae</taxon>
        <taxon>Solaneae</taxon>
        <taxon>Solanum</taxon>
    </lineage>
</organism>
<dbReference type="Proteomes" id="UP001371456">
    <property type="component" value="Unassembled WGS sequence"/>
</dbReference>
<evidence type="ECO:0000313" key="1">
    <source>
        <dbReference type="EMBL" id="KAK6779661.1"/>
    </source>
</evidence>
<comment type="caution">
    <text evidence="1">The sequence shown here is derived from an EMBL/GenBank/DDBJ whole genome shotgun (WGS) entry which is preliminary data.</text>
</comment>
<proteinExistence type="predicted"/>
<keyword evidence="2" id="KW-1185">Reference proteome</keyword>
<protein>
    <submittedName>
        <fullName evidence="1">Uncharacterized protein</fullName>
    </submittedName>
</protein>
<sequence>MPDPRMPNSRMLD</sequence>
<accession>A0AAN8T9H7</accession>
<reference evidence="1 2" key="1">
    <citation type="submission" date="2024-02" db="EMBL/GenBank/DDBJ databases">
        <title>de novo genome assembly of Solanum bulbocastanum strain 11H21.</title>
        <authorList>
            <person name="Hosaka A.J."/>
        </authorList>
    </citation>
    <scope>NUCLEOTIDE SEQUENCE [LARGE SCALE GENOMIC DNA]</scope>
    <source>
        <tissue evidence="1">Young leaves</tissue>
    </source>
</reference>
<dbReference type="EMBL" id="JBANQN010000009">
    <property type="protein sequence ID" value="KAK6779661.1"/>
    <property type="molecule type" value="Genomic_DNA"/>
</dbReference>
<gene>
    <name evidence="1" type="ORF">RDI58_021845</name>
</gene>
<evidence type="ECO:0000313" key="2">
    <source>
        <dbReference type="Proteomes" id="UP001371456"/>
    </source>
</evidence>